<dbReference type="PANTHER" id="PTHR45977:SF4">
    <property type="entry name" value="RING-TYPE DOMAIN-CONTAINING PROTEIN"/>
    <property type="match status" value="1"/>
</dbReference>
<feature type="signal peptide" evidence="15">
    <location>
        <begin position="1"/>
        <end position="22"/>
    </location>
</feature>
<evidence type="ECO:0000256" key="11">
    <source>
        <dbReference type="ARBA" id="ARBA00023136"/>
    </source>
</evidence>
<dbReference type="AlphaFoldDB" id="A0A0C4E7Z2"/>
<evidence type="ECO:0000256" key="10">
    <source>
        <dbReference type="ARBA" id="ARBA00022989"/>
    </source>
</evidence>
<name>A0A0C4E7Z2_MAGP6</name>
<keyword evidence="19" id="KW-1185">Reference proteome</keyword>
<proteinExistence type="predicted"/>
<dbReference type="GO" id="GO:0008270">
    <property type="term" value="F:zinc ion binding"/>
    <property type="evidence" value="ECO:0007669"/>
    <property type="project" value="UniProtKB-KW"/>
</dbReference>
<comment type="catalytic activity">
    <reaction evidence="1">
        <text>S-ubiquitinyl-[E2 ubiquitin-conjugating enzyme]-L-cysteine + [acceptor protein]-L-lysine = [E2 ubiquitin-conjugating enzyme]-L-cysteine + N(6)-ubiquitinyl-[acceptor protein]-L-lysine.</text>
        <dbReference type="EC" id="2.3.2.27"/>
    </reaction>
</comment>
<dbReference type="GO" id="GO:0016567">
    <property type="term" value="P:protein ubiquitination"/>
    <property type="evidence" value="ECO:0007669"/>
    <property type="project" value="TreeGrafter"/>
</dbReference>
<dbReference type="Gene3D" id="3.30.40.10">
    <property type="entry name" value="Zinc/RING finger domain, C3HC4 (zinc finger)"/>
    <property type="match status" value="1"/>
</dbReference>
<dbReference type="EMBL" id="GL876973">
    <property type="protein sequence ID" value="KLU89706.1"/>
    <property type="molecule type" value="Genomic_DNA"/>
</dbReference>
<gene>
    <name evidence="17" type="ORF">MAPG_08675</name>
</gene>
<dbReference type="CDD" id="cd16454">
    <property type="entry name" value="RING-H2_PA-TM-RING"/>
    <property type="match status" value="1"/>
</dbReference>
<dbReference type="OMA" id="PGCSICT"/>
<keyword evidence="6" id="KW-0479">Metal-binding</keyword>
<reference evidence="18" key="4">
    <citation type="journal article" date="2015" name="G3 (Bethesda)">
        <title>Genome sequences of three phytopathogenic species of the Magnaporthaceae family of fungi.</title>
        <authorList>
            <person name="Okagaki L.H."/>
            <person name="Nunes C.C."/>
            <person name="Sailsbery J."/>
            <person name="Clay B."/>
            <person name="Brown D."/>
            <person name="John T."/>
            <person name="Oh Y."/>
            <person name="Young N."/>
            <person name="Fitzgerald M."/>
            <person name="Haas B.J."/>
            <person name="Zeng Q."/>
            <person name="Young S."/>
            <person name="Adiconis X."/>
            <person name="Fan L."/>
            <person name="Levin J.Z."/>
            <person name="Mitchell T.K."/>
            <person name="Okubara P.A."/>
            <person name="Farman M.L."/>
            <person name="Kohn L.M."/>
            <person name="Birren B."/>
            <person name="Ma L.-J."/>
            <person name="Dean R.A."/>
        </authorList>
    </citation>
    <scope>NUCLEOTIDE SEQUENCE</scope>
    <source>
        <strain evidence="18">ATCC 64411 / 73-15</strain>
    </source>
</reference>
<comment type="subcellular location">
    <subcellularLocation>
        <location evidence="2">Membrane</location>
        <topology evidence="2">Multi-pass membrane protein</topology>
    </subcellularLocation>
</comment>
<evidence type="ECO:0000256" key="3">
    <source>
        <dbReference type="ARBA" id="ARBA00012483"/>
    </source>
</evidence>
<dbReference type="SUPFAM" id="SSF57850">
    <property type="entry name" value="RING/U-box"/>
    <property type="match status" value="1"/>
</dbReference>
<feature type="chain" id="PRO_5007393468" description="RING-type E3 ubiquitin transferase" evidence="15">
    <location>
        <begin position="23"/>
        <end position="525"/>
    </location>
</feature>
<evidence type="ECO:0000256" key="12">
    <source>
        <dbReference type="PROSITE-ProRule" id="PRU00175"/>
    </source>
</evidence>
<dbReference type="Pfam" id="PF13639">
    <property type="entry name" value="zf-RING_2"/>
    <property type="match status" value="1"/>
</dbReference>
<evidence type="ECO:0000256" key="15">
    <source>
        <dbReference type="SAM" id="SignalP"/>
    </source>
</evidence>
<dbReference type="VEuPathDB" id="FungiDB:MAPG_08675"/>
<dbReference type="SMART" id="SM00184">
    <property type="entry name" value="RING"/>
    <property type="match status" value="1"/>
</dbReference>
<dbReference type="PANTHER" id="PTHR45977">
    <property type="entry name" value="TARGET OF ERK KINASE MPK-1"/>
    <property type="match status" value="1"/>
</dbReference>
<dbReference type="Proteomes" id="UP000011715">
    <property type="component" value="Unassembled WGS sequence"/>
</dbReference>
<organism evidence="18 19">
    <name type="scientific">Magnaporthiopsis poae (strain ATCC 64411 / 73-15)</name>
    <name type="common">Kentucky bluegrass fungus</name>
    <name type="synonym">Magnaporthe poae</name>
    <dbReference type="NCBI Taxonomy" id="644358"/>
    <lineage>
        <taxon>Eukaryota</taxon>
        <taxon>Fungi</taxon>
        <taxon>Dikarya</taxon>
        <taxon>Ascomycota</taxon>
        <taxon>Pezizomycotina</taxon>
        <taxon>Sordariomycetes</taxon>
        <taxon>Sordariomycetidae</taxon>
        <taxon>Magnaporthales</taxon>
        <taxon>Magnaporthaceae</taxon>
        <taxon>Magnaporthiopsis</taxon>
    </lineage>
</organism>
<feature type="domain" description="RING-type" evidence="16">
    <location>
        <begin position="363"/>
        <end position="405"/>
    </location>
</feature>
<reference evidence="19" key="1">
    <citation type="submission" date="2010-05" db="EMBL/GenBank/DDBJ databases">
        <title>The genome sequence of Magnaporthe poae strain ATCC 64411.</title>
        <authorList>
            <person name="Ma L.-J."/>
            <person name="Dead R."/>
            <person name="Young S."/>
            <person name="Zeng Q."/>
            <person name="Koehrsen M."/>
            <person name="Alvarado L."/>
            <person name="Berlin A."/>
            <person name="Chapman S.B."/>
            <person name="Chen Z."/>
            <person name="Freedman E."/>
            <person name="Gellesch M."/>
            <person name="Goldberg J."/>
            <person name="Griggs A."/>
            <person name="Gujja S."/>
            <person name="Heilman E.R."/>
            <person name="Heiman D."/>
            <person name="Hepburn T."/>
            <person name="Howarth C."/>
            <person name="Jen D."/>
            <person name="Larson L."/>
            <person name="Mehta T."/>
            <person name="Neiman D."/>
            <person name="Pearson M."/>
            <person name="Roberts A."/>
            <person name="Saif S."/>
            <person name="Shea T."/>
            <person name="Shenoy N."/>
            <person name="Sisk P."/>
            <person name="Stolte C."/>
            <person name="Sykes S."/>
            <person name="Walk T."/>
            <person name="White J."/>
            <person name="Yandava C."/>
            <person name="Haas B."/>
            <person name="Nusbaum C."/>
            <person name="Birren B."/>
        </authorList>
    </citation>
    <scope>NUCLEOTIDE SEQUENCE [LARGE SCALE GENOMIC DNA]</scope>
    <source>
        <strain evidence="19">ATCC 64411 / 73-15</strain>
    </source>
</reference>
<dbReference type="GO" id="GO:0061630">
    <property type="term" value="F:ubiquitin protein ligase activity"/>
    <property type="evidence" value="ECO:0007669"/>
    <property type="project" value="UniProtKB-EC"/>
</dbReference>
<evidence type="ECO:0000259" key="16">
    <source>
        <dbReference type="PROSITE" id="PS50089"/>
    </source>
</evidence>
<evidence type="ECO:0000256" key="7">
    <source>
        <dbReference type="ARBA" id="ARBA00022771"/>
    </source>
</evidence>
<keyword evidence="11 14" id="KW-0472">Membrane</keyword>
<protein>
    <recommendedName>
        <fullName evidence="3">RING-type E3 ubiquitin transferase</fullName>
        <ecNumber evidence="3">2.3.2.27</ecNumber>
    </recommendedName>
</protein>
<dbReference type="STRING" id="644358.A0A0C4E7Z2"/>
<keyword evidence="15" id="KW-0732">Signal</keyword>
<dbReference type="OrthoDB" id="8062037at2759"/>
<evidence type="ECO:0000256" key="13">
    <source>
        <dbReference type="SAM" id="MobiDB-lite"/>
    </source>
</evidence>
<dbReference type="EC" id="2.3.2.27" evidence="3"/>
<evidence type="ECO:0000256" key="4">
    <source>
        <dbReference type="ARBA" id="ARBA00022679"/>
    </source>
</evidence>
<feature type="region of interest" description="Disordered" evidence="13">
    <location>
        <begin position="474"/>
        <end position="525"/>
    </location>
</feature>
<keyword evidence="10 14" id="KW-1133">Transmembrane helix</keyword>
<reference evidence="17" key="3">
    <citation type="submission" date="2011-03" db="EMBL/GenBank/DDBJ databases">
        <title>Annotation of Magnaporthe poae ATCC 64411.</title>
        <authorList>
            <person name="Ma L.-J."/>
            <person name="Dead R."/>
            <person name="Young S.K."/>
            <person name="Zeng Q."/>
            <person name="Gargeya S."/>
            <person name="Fitzgerald M."/>
            <person name="Haas B."/>
            <person name="Abouelleil A."/>
            <person name="Alvarado L."/>
            <person name="Arachchi H.M."/>
            <person name="Berlin A."/>
            <person name="Brown A."/>
            <person name="Chapman S.B."/>
            <person name="Chen Z."/>
            <person name="Dunbar C."/>
            <person name="Freedman E."/>
            <person name="Gearin G."/>
            <person name="Gellesch M."/>
            <person name="Goldberg J."/>
            <person name="Griggs A."/>
            <person name="Gujja S."/>
            <person name="Heiman D."/>
            <person name="Howarth C."/>
            <person name="Larson L."/>
            <person name="Lui A."/>
            <person name="MacDonald P.J.P."/>
            <person name="Mehta T."/>
            <person name="Montmayeur A."/>
            <person name="Murphy C."/>
            <person name="Neiman D."/>
            <person name="Pearson M."/>
            <person name="Priest M."/>
            <person name="Roberts A."/>
            <person name="Saif S."/>
            <person name="Shea T."/>
            <person name="Shenoy N."/>
            <person name="Sisk P."/>
            <person name="Stolte C."/>
            <person name="Sykes S."/>
            <person name="Yandava C."/>
            <person name="Wortman J."/>
            <person name="Nusbaum C."/>
            <person name="Birren B."/>
        </authorList>
    </citation>
    <scope>NUCLEOTIDE SEQUENCE</scope>
    <source>
        <strain evidence="17">ATCC 64411</strain>
    </source>
</reference>
<evidence type="ECO:0000313" key="19">
    <source>
        <dbReference type="Proteomes" id="UP000011715"/>
    </source>
</evidence>
<feature type="region of interest" description="Disordered" evidence="13">
    <location>
        <begin position="412"/>
        <end position="451"/>
    </location>
</feature>
<keyword evidence="8" id="KW-0833">Ubl conjugation pathway</keyword>
<dbReference type="PROSITE" id="PS50089">
    <property type="entry name" value="ZF_RING_2"/>
    <property type="match status" value="1"/>
</dbReference>
<dbReference type="GO" id="GO:0016020">
    <property type="term" value="C:membrane"/>
    <property type="evidence" value="ECO:0007669"/>
    <property type="project" value="UniProtKB-SubCell"/>
</dbReference>
<dbReference type="InterPro" id="IPR001841">
    <property type="entry name" value="Znf_RING"/>
</dbReference>
<dbReference type="eggNOG" id="KOG4628">
    <property type="taxonomic scope" value="Eukaryota"/>
</dbReference>
<dbReference type="GO" id="GO:0006511">
    <property type="term" value="P:ubiquitin-dependent protein catabolic process"/>
    <property type="evidence" value="ECO:0007669"/>
    <property type="project" value="TreeGrafter"/>
</dbReference>
<evidence type="ECO:0000256" key="14">
    <source>
        <dbReference type="SAM" id="Phobius"/>
    </source>
</evidence>
<dbReference type="EMBL" id="ADBL01002100">
    <property type="status" value="NOT_ANNOTATED_CDS"/>
    <property type="molecule type" value="Genomic_DNA"/>
</dbReference>
<dbReference type="InterPro" id="IPR013083">
    <property type="entry name" value="Znf_RING/FYVE/PHD"/>
</dbReference>
<sequence>MASLSPRRLWPALIAVALSVSAQQDQQLRTFPLDNVPPRQKESAMTLQISAPSGGVSLTYDIVPFTVNAGLDRTENERGTIRIHGPMAVVTETTYNDISNPAVAYLSCDRRNDSFITSGMMLSKLMENRPVAILLYSTRNNCCGLNGLNDAMPYKSIFTMTDVSEAIETLNMTTSGNGWVQATIVGNATNPGPDGLPSGSGSNSAIAMSILYSITGLITLMFLIIIGAGAVRAHRYPDRYGPRAGYGGRPSQSRAKGIARAVLDTLPIVKFGAPAGTAKPDPALEMEDIEQQRRRKGGTENTLQVHHLSTIPEDAEAVPSGNNSATRESRVPAGDAAAAAATLEIPAAVAETAEPVGDEHLGCSICTDDFTVGEDVRVLPCDHKFHPPCIDPWLINVSGTCPLCRLDLQPHTDETNPDGAQLSPPLGPDPEHDDGATSSPPRHSRRTSRLFDLSRLRNATVEERIEVLRRYRHESRASGGDANDDEERSRTSRLTLRLREKFRIRTRTQSPPQAGRSPPDSSAAP</sequence>
<dbReference type="EnsemblFungi" id="MAPG_08675T0">
    <property type="protein sequence ID" value="MAPG_08675T0"/>
    <property type="gene ID" value="MAPG_08675"/>
</dbReference>
<keyword evidence="7 12" id="KW-0863">Zinc-finger</keyword>
<reference evidence="17" key="2">
    <citation type="submission" date="2010-05" db="EMBL/GenBank/DDBJ databases">
        <title>The Genome Sequence of Magnaporthe poae strain ATCC 64411.</title>
        <authorList>
            <consortium name="The Broad Institute Genome Sequencing Platform"/>
            <consortium name="Broad Institute Genome Sequencing Center for Infectious Disease"/>
            <person name="Ma L.-J."/>
            <person name="Dead R."/>
            <person name="Young S."/>
            <person name="Zeng Q."/>
            <person name="Koehrsen M."/>
            <person name="Alvarado L."/>
            <person name="Berlin A."/>
            <person name="Chapman S.B."/>
            <person name="Chen Z."/>
            <person name="Freedman E."/>
            <person name="Gellesch M."/>
            <person name="Goldberg J."/>
            <person name="Griggs A."/>
            <person name="Gujja S."/>
            <person name="Heilman E.R."/>
            <person name="Heiman D."/>
            <person name="Hepburn T."/>
            <person name="Howarth C."/>
            <person name="Jen D."/>
            <person name="Larson L."/>
            <person name="Mehta T."/>
            <person name="Neiman D."/>
            <person name="Pearson M."/>
            <person name="Roberts A."/>
            <person name="Saif S."/>
            <person name="Shea T."/>
            <person name="Shenoy N."/>
            <person name="Sisk P."/>
            <person name="Stolte C."/>
            <person name="Sykes S."/>
            <person name="Walk T."/>
            <person name="White J."/>
            <person name="Yandava C."/>
            <person name="Haas B."/>
            <person name="Nusbaum C."/>
            <person name="Birren B."/>
        </authorList>
    </citation>
    <scope>NUCLEOTIDE SEQUENCE</scope>
    <source>
        <strain evidence="17">ATCC 64411</strain>
    </source>
</reference>
<accession>A0A0C4E7Z2</accession>
<feature type="transmembrane region" description="Helical" evidence="14">
    <location>
        <begin position="210"/>
        <end position="231"/>
    </location>
</feature>
<evidence type="ECO:0000256" key="1">
    <source>
        <dbReference type="ARBA" id="ARBA00000900"/>
    </source>
</evidence>
<evidence type="ECO:0000313" key="17">
    <source>
        <dbReference type="EMBL" id="KLU89706.1"/>
    </source>
</evidence>
<evidence type="ECO:0000313" key="18">
    <source>
        <dbReference type="EnsemblFungi" id="MAPG_08675T0"/>
    </source>
</evidence>
<keyword evidence="5 14" id="KW-0812">Transmembrane</keyword>
<evidence type="ECO:0000256" key="9">
    <source>
        <dbReference type="ARBA" id="ARBA00022833"/>
    </source>
</evidence>
<reference evidence="18" key="5">
    <citation type="submission" date="2015-06" db="UniProtKB">
        <authorList>
            <consortium name="EnsemblFungi"/>
        </authorList>
    </citation>
    <scope>IDENTIFICATION</scope>
    <source>
        <strain evidence="18">ATCC 64411</strain>
    </source>
</reference>
<evidence type="ECO:0000256" key="2">
    <source>
        <dbReference type="ARBA" id="ARBA00004141"/>
    </source>
</evidence>
<evidence type="ECO:0000256" key="8">
    <source>
        <dbReference type="ARBA" id="ARBA00022786"/>
    </source>
</evidence>
<keyword evidence="4" id="KW-0808">Transferase</keyword>
<keyword evidence="9" id="KW-0862">Zinc</keyword>
<evidence type="ECO:0000256" key="6">
    <source>
        <dbReference type="ARBA" id="ARBA00022723"/>
    </source>
</evidence>
<evidence type="ECO:0000256" key="5">
    <source>
        <dbReference type="ARBA" id="ARBA00022692"/>
    </source>
</evidence>